<dbReference type="VEuPathDB" id="FungiDB:SPSK_10901"/>
<sequence length="226" mass="25673">MNGNTDIVTEPDKEGLTHRFVLNGLINANRILGKDVFQLDDWRVIGEYVHDIDGGRHQAFYAPVRDVEVLGERIQPHERVQVEQSVKYSPAEANYLWRSAGLTETYKWQNDSKEHGAYRLRNDKAIFLSVSAIAWFLCSLTSVSVFSVLSRSLHHMCPLSQLLYEIHKIRATISLGCTRFHLHRFLSSVGSASPMHKPPTPFLQYPTLSLSPSLVQQPPPRLRLAV</sequence>
<name>A0A0F2MC75_SPOSC</name>
<dbReference type="RefSeq" id="XP_016588437.1">
    <property type="nucleotide sequence ID" value="XM_016737140.1"/>
</dbReference>
<evidence type="ECO:0000256" key="4">
    <source>
        <dbReference type="SAM" id="Phobius"/>
    </source>
</evidence>
<keyword evidence="1" id="KW-0489">Methyltransferase</keyword>
<dbReference type="PANTHER" id="PTHR43397:SF1">
    <property type="entry name" value="ERGOTHIONEINE BIOSYNTHESIS PROTEIN 1"/>
    <property type="match status" value="1"/>
</dbReference>
<dbReference type="Proteomes" id="UP000033710">
    <property type="component" value="Unassembled WGS sequence"/>
</dbReference>
<evidence type="ECO:0000313" key="7">
    <source>
        <dbReference type="Proteomes" id="UP000033710"/>
    </source>
</evidence>
<dbReference type="GO" id="GO:0032259">
    <property type="term" value="P:methylation"/>
    <property type="evidence" value="ECO:0007669"/>
    <property type="project" value="UniProtKB-KW"/>
</dbReference>
<dbReference type="GO" id="GO:0008168">
    <property type="term" value="F:methyltransferase activity"/>
    <property type="evidence" value="ECO:0007669"/>
    <property type="project" value="UniProtKB-KW"/>
</dbReference>
<reference evidence="6 7" key="1">
    <citation type="journal article" date="2014" name="BMC Genomics">
        <title>Comparative genomics of the major fungal agents of human and animal Sporotrichosis: Sporothrix schenckii and Sporothrix brasiliensis.</title>
        <authorList>
            <person name="Teixeira M.M."/>
            <person name="de Almeida L.G."/>
            <person name="Kubitschek-Barreira P."/>
            <person name="Alves F.L."/>
            <person name="Kioshima E.S."/>
            <person name="Abadio A.K."/>
            <person name="Fernandes L."/>
            <person name="Derengowski L.S."/>
            <person name="Ferreira K.S."/>
            <person name="Souza R.C."/>
            <person name="Ruiz J.C."/>
            <person name="de Andrade N.C."/>
            <person name="Paes H.C."/>
            <person name="Nicola A.M."/>
            <person name="Albuquerque P."/>
            <person name="Gerber A.L."/>
            <person name="Martins V.P."/>
            <person name="Peconick L.D."/>
            <person name="Neto A.V."/>
            <person name="Chaucanez C.B."/>
            <person name="Silva P.A."/>
            <person name="Cunha O.L."/>
            <person name="de Oliveira F.F."/>
            <person name="dos Santos T.C."/>
            <person name="Barros A.L."/>
            <person name="Soares M.A."/>
            <person name="de Oliveira L.M."/>
            <person name="Marini M.M."/>
            <person name="Villalobos-Duno H."/>
            <person name="Cunha M.M."/>
            <person name="de Hoog S."/>
            <person name="da Silveira J.F."/>
            <person name="Henrissat B."/>
            <person name="Nino-Vega G.A."/>
            <person name="Cisalpino P.S."/>
            <person name="Mora-Montes H.M."/>
            <person name="Almeida S.R."/>
            <person name="Stajich J.E."/>
            <person name="Lopes-Bezerra L.M."/>
            <person name="Vasconcelos A.T."/>
            <person name="Felipe M.S."/>
        </authorList>
    </citation>
    <scope>NUCLEOTIDE SEQUENCE [LARGE SCALE GENOMIC DNA]</scope>
    <source>
        <strain evidence="6 7">1099-18</strain>
    </source>
</reference>
<evidence type="ECO:0000259" key="5">
    <source>
        <dbReference type="Pfam" id="PF10017"/>
    </source>
</evidence>
<protein>
    <recommendedName>
        <fullName evidence="5">Histidine-specific methyltransferase SAM-dependent domain-containing protein</fullName>
    </recommendedName>
</protein>
<keyword evidence="4" id="KW-0812">Transmembrane</keyword>
<evidence type="ECO:0000256" key="3">
    <source>
        <dbReference type="ARBA" id="ARBA00022691"/>
    </source>
</evidence>
<proteinExistence type="predicted"/>
<keyword evidence="4" id="KW-1133">Transmembrane helix</keyword>
<evidence type="ECO:0000313" key="6">
    <source>
        <dbReference type="EMBL" id="KJR85761.1"/>
    </source>
</evidence>
<keyword evidence="3" id="KW-0949">S-adenosyl-L-methionine</keyword>
<reference evidence="6 7" key="2">
    <citation type="journal article" date="2015" name="Eukaryot. Cell">
        <title>Asexual propagation of a virulent clone complex in a human and feline outbreak of sporotrichosis.</title>
        <authorList>
            <person name="Teixeira Mde M."/>
            <person name="Rodrigues A.M."/>
            <person name="Tsui C.K."/>
            <person name="de Almeida L.G."/>
            <person name="Van Diepeningen A.D."/>
            <person name="van den Ende B.G."/>
            <person name="Fernandes G.F."/>
            <person name="Kano R."/>
            <person name="Hamelin R.C."/>
            <person name="Lopes-Bezerra L.M."/>
            <person name="Vasconcelos A.T."/>
            <person name="de Hoog S."/>
            <person name="de Camargo Z.P."/>
            <person name="Felipe M.S."/>
        </authorList>
    </citation>
    <scope>NUCLEOTIDE SEQUENCE [LARGE SCALE GENOMIC DNA]</scope>
    <source>
        <strain evidence="6 7">1099-18</strain>
    </source>
</reference>
<evidence type="ECO:0000256" key="2">
    <source>
        <dbReference type="ARBA" id="ARBA00022679"/>
    </source>
</evidence>
<evidence type="ECO:0000256" key="1">
    <source>
        <dbReference type="ARBA" id="ARBA00022603"/>
    </source>
</evidence>
<dbReference type="KEGG" id="ssck:SPSK_10901"/>
<feature type="transmembrane region" description="Helical" evidence="4">
    <location>
        <begin position="125"/>
        <end position="149"/>
    </location>
</feature>
<dbReference type="AlphaFoldDB" id="A0A0F2MC75"/>
<dbReference type="Pfam" id="PF10017">
    <property type="entry name" value="Methyltransf_33"/>
    <property type="match status" value="1"/>
</dbReference>
<dbReference type="GeneID" id="27672417"/>
<dbReference type="OrthoDB" id="659at2759"/>
<accession>A0A0F2MC75</accession>
<feature type="domain" description="Histidine-specific methyltransferase SAM-dependent" evidence="5">
    <location>
        <begin position="12"/>
        <end position="120"/>
    </location>
</feature>
<comment type="caution">
    <text evidence="6">The sequence shown here is derived from an EMBL/GenBank/DDBJ whole genome shotgun (WGS) entry which is preliminary data.</text>
</comment>
<keyword evidence="4" id="KW-0472">Membrane</keyword>
<dbReference type="InterPro" id="IPR019257">
    <property type="entry name" value="MeTrfase_dom"/>
</dbReference>
<dbReference type="EMBL" id="AXCR01000007">
    <property type="protein sequence ID" value="KJR85761.1"/>
    <property type="molecule type" value="Genomic_DNA"/>
</dbReference>
<keyword evidence="2" id="KW-0808">Transferase</keyword>
<gene>
    <name evidence="6" type="ORF">SPSK_10901</name>
</gene>
<organism evidence="6 7">
    <name type="scientific">Sporothrix schenckii 1099-18</name>
    <dbReference type="NCBI Taxonomy" id="1397361"/>
    <lineage>
        <taxon>Eukaryota</taxon>
        <taxon>Fungi</taxon>
        <taxon>Dikarya</taxon>
        <taxon>Ascomycota</taxon>
        <taxon>Pezizomycotina</taxon>
        <taxon>Sordariomycetes</taxon>
        <taxon>Sordariomycetidae</taxon>
        <taxon>Ophiostomatales</taxon>
        <taxon>Ophiostomataceae</taxon>
        <taxon>Sporothrix</taxon>
    </lineage>
</organism>
<dbReference type="InterPro" id="IPR051128">
    <property type="entry name" value="EgtD_Methyltrsf_superfamily"/>
</dbReference>
<dbReference type="PANTHER" id="PTHR43397">
    <property type="entry name" value="ERGOTHIONEINE BIOSYNTHESIS PROTEIN 1"/>
    <property type="match status" value="1"/>
</dbReference>